<organism evidence="2 3">
    <name type="scientific">Shearwaterpox virus</name>
    <dbReference type="NCBI Taxonomy" id="1974596"/>
    <lineage>
        <taxon>Viruses</taxon>
        <taxon>Varidnaviria</taxon>
        <taxon>Bamfordvirae</taxon>
        <taxon>Nucleocytoviricota</taxon>
        <taxon>Pokkesviricetes</taxon>
        <taxon>Chitovirales</taxon>
        <taxon>Poxviridae</taxon>
        <taxon>Chordopoxvirinae</taxon>
        <taxon>Avipoxvirus</taxon>
        <taxon>Avipoxvirus canarypox</taxon>
        <taxon>Canarypox virus</taxon>
    </lineage>
</organism>
<evidence type="ECO:0000259" key="1">
    <source>
        <dbReference type="Pfam" id="PF01712"/>
    </source>
</evidence>
<feature type="domain" description="Deoxynucleoside kinase" evidence="1">
    <location>
        <begin position="15"/>
        <end position="213"/>
    </location>
</feature>
<dbReference type="GO" id="GO:0019136">
    <property type="term" value="F:deoxynucleoside kinase activity"/>
    <property type="evidence" value="ECO:0007669"/>
    <property type="project" value="TreeGrafter"/>
</dbReference>
<dbReference type="SUPFAM" id="SSF52540">
    <property type="entry name" value="P-loop containing nucleoside triphosphate hydrolases"/>
    <property type="match status" value="1"/>
</dbReference>
<name>A0A1V0S814_CNPV</name>
<dbReference type="Gene3D" id="3.40.50.300">
    <property type="entry name" value="P-loop containing nucleotide triphosphate hydrolases"/>
    <property type="match status" value="1"/>
</dbReference>
<dbReference type="InterPro" id="IPR027417">
    <property type="entry name" value="P-loop_NTPase"/>
</dbReference>
<dbReference type="PANTHER" id="PTHR10513:SF35">
    <property type="entry name" value="DEOXYADENOSINE KINASE"/>
    <property type="match status" value="1"/>
</dbReference>
<evidence type="ECO:0000313" key="2">
    <source>
        <dbReference type="EMBL" id="ARF02765.1"/>
    </source>
</evidence>
<dbReference type="PANTHER" id="PTHR10513">
    <property type="entry name" value="DEOXYNUCLEOSIDE KINASE"/>
    <property type="match status" value="1"/>
</dbReference>
<dbReference type="InterPro" id="IPR050566">
    <property type="entry name" value="Deoxyribonucleoside_kinase"/>
</dbReference>
<protein>
    <submittedName>
        <fullName evidence="2">SWPV1-191</fullName>
    </submittedName>
</protein>
<dbReference type="InterPro" id="IPR031314">
    <property type="entry name" value="DNK_dom"/>
</dbReference>
<accession>A0A1V0S814</accession>
<reference evidence="2 3" key="1">
    <citation type="journal article" date="2017" name="BMC Genomics">
        <title>Genomic characterization of two novel pathogenic avipoxviruses isolated from pacific shearwaters (Ardenna spp.).</title>
        <authorList>
            <person name="Sarker S."/>
            <person name="Das S."/>
            <person name="Lavers J.L."/>
            <person name="Hutton I."/>
            <person name="Helbig K."/>
            <person name="Imbery J."/>
            <person name="Upton C."/>
            <person name="Raidal S.R."/>
        </authorList>
    </citation>
    <scope>NUCLEOTIDE SEQUENCE [LARGE SCALE GENOMIC DNA]</scope>
    <source>
        <strain evidence="2 3">SWPV-1</strain>
    </source>
</reference>
<sequence length="216" mass="25334">MNTQLSNVKERIIMTIEGITSSAKEKLVNMLSYNCNINLTIIPNDNLFKANSSNGYKDIINMFCENPYKYAYPFKTYQLLSKLDAYIKANNYQCDKKTILLDGSIDSEKYIFAPMFVEFKFFTKEEAAMYCSMCDWYINNLKVKYDGAIYVKTSYKELSKDKTGINRRQYAELVKNYEIWIVESSFPILVIEGDDIINGDYLYIMDKVKQFVNYLY</sequence>
<dbReference type="Proteomes" id="UP000315116">
    <property type="component" value="Segment"/>
</dbReference>
<dbReference type="EMBL" id="KX857216">
    <property type="protein sequence ID" value="ARF02765.1"/>
    <property type="molecule type" value="Genomic_DNA"/>
</dbReference>
<gene>
    <name evidence="2" type="primary">SWPV1-191</name>
</gene>
<proteinExistence type="predicted"/>
<dbReference type="Pfam" id="PF01712">
    <property type="entry name" value="dNK"/>
    <property type="match status" value="1"/>
</dbReference>
<evidence type="ECO:0000313" key="3">
    <source>
        <dbReference type="Proteomes" id="UP000315116"/>
    </source>
</evidence>